<evidence type="ECO:0000256" key="8">
    <source>
        <dbReference type="ARBA" id="ARBA00023136"/>
    </source>
</evidence>
<evidence type="ECO:0000256" key="4">
    <source>
        <dbReference type="ARBA" id="ARBA00022729"/>
    </source>
</evidence>
<keyword evidence="12" id="KW-1071">Ligand-gated ion channel</keyword>
<dbReference type="SUPFAM" id="SSF90112">
    <property type="entry name" value="Neurotransmitter-gated ion-channel transmembrane pore"/>
    <property type="match status" value="1"/>
</dbReference>
<dbReference type="PRINTS" id="PR00254">
    <property type="entry name" value="NICOTINICR"/>
</dbReference>
<feature type="domain" description="Neurotransmitter-gated ion-channel transmembrane" evidence="17">
    <location>
        <begin position="254"/>
        <end position="497"/>
    </location>
</feature>
<dbReference type="InterPro" id="IPR006202">
    <property type="entry name" value="Neur_chan_lig-bd"/>
</dbReference>
<evidence type="ECO:0000256" key="13">
    <source>
        <dbReference type="ARBA" id="ARBA00023303"/>
    </source>
</evidence>
<protein>
    <submittedName>
        <fullName evidence="19">Neuronal acetylcholine receptor subunit beta-4-like</fullName>
    </submittedName>
</protein>
<reference evidence="19" key="1">
    <citation type="submission" date="2025-08" db="UniProtKB">
        <authorList>
            <consortium name="RefSeq"/>
        </authorList>
    </citation>
    <scope>IDENTIFICATION</scope>
</reference>
<dbReference type="FunFam" id="2.70.170.10:FF:000005">
    <property type="entry name" value="Neuronal nicotinic acetylcholine receptor alpha4 subunit"/>
    <property type="match status" value="1"/>
</dbReference>
<dbReference type="GO" id="GO:0004888">
    <property type="term" value="F:transmembrane signaling receptor activity"/>
    <property type="evidence" value="ECO:0007669"/>
    <property type="project" value="InterPro"/>
</dbReference>
<feature type="signal peptide" evidence="15">
    <location>
        <begin position="1"/>
        <end position="35"/>
    </location>
</feature>
<evidence type="ECO:0000256" key="12">
    <source>
        <dbReference type="ARBA" id="ARBA00023286"/>
    </source>
</evidence>
<dbReference type="FunFam" id="1.20.58.390:FF:000001">
    <property type="entry name" value="Neuronal nicotinic acetylcholine receptor subunit 3"/>
    <property type="match status" value="1"/>
</dbReference>
<evidence type="ECO:0000259" key="16">
    <source>
        <dbReference type="Pfam" id="PF02931"/>
    </source>
</evidence>
<evidence type="ECO:0000256" key="15">
    <source>
        <dbReference type="RuleBase" id="RU000687"/>
    </source>
</evidence>
<dbReference type="PRINTS" id="PR00252">
    <property type="entry name" value="NRIONCHANNEL"/>
</dbReference>
<dbReference type="Proteomes" id="UP000694845">
    <property type="component" value="Unplaced"/>
</dbReference>
<evidence type="ECO:0000256" key="7">
    <source>
        <dbReference type="ARBA" id="ARBA00023065"/>
    </source>
</evidence>
<dbReference type="Gene3D" id="2.70.170.10">
    <property type="entry name" value="Neurotransmitter-gated ion-channel ligand-binding domain"/>
    <property type="match status" value="1"/>
</dbReference>
<feature type="transmembrane region" description="Helical" evidence="15">
    <location>
        <begin position="313"/>
        <end position="334"/>
    </location>
</feature>
<dbReference type="RefSeq" id="XP_022096252.1">
    <property type="nucleotide sequence ID" value="XM_022240560.1"/>
</dbReference>
<keyword evidence="9" id="KW-1015">Disulfide bond</keyword>
<dbReference type="InterPro" id="IPR038050">
    <property type="entry name" value="Neuro_actylchol_rec"/>
</dbReference>
<dbReference type="InterPro" id="IPR018000">
    <property type="entry name" value="Neurotransmitter_ion_chnl_CS"/>
</dbReference>
<feature type="transmembrane region" description="Helical" evidence="15">
    <location>
        <begin position="283"/>
        <end position="301"/>
    </location>
</feature>
<keyword evidence="13 15" id="KW-0407">Ion channel</keyword>
<organism evidence="18 19">
    <name type="scientific">Acanthaster planci</name>
    <name type="common">Crown-of-thorns starfish</name>
    <dbReference type="NCBI Taxonomy" id="133434"/>
    <lineage>
        <taxon>Eukaryota</taxon>
        <taxon>Metazoa</taxon>
        <taxon>Echinodermata</taxon>
        <taxon>Eleutherozoa</taxon>
        <taxon>Asterozoa</taxon>
        <taxon>Asteroidea</taxon>
        <taxon>Valvatacea</taxon>
        <taxon>Valvatida</taxon>
        <taxon>Acanthasteridae</taxon>
        <taxon>Acanthaster</taxon>
    </lineage>
</organism>
<feature type="chain" id="PRO_5034650859" evidence="15">
    <location>
        <begin position="36"/>
        <end position="533"/>
    </location>
</feature>
<dbReference type="OrthoDB" id="5975154at2759"/>
<dbReference type="Pfam" id="PF02931">
    <property type="entry name" value="Neur_chan_LBD"/>
    <property type="match status" value="1"/>
</dbReference>
<dbReference type="PANTHER" id="PTHR18945">
    <property type="entry name" value="NEUROTRANSMITTER GATED ION CHANNEL"/>
    <property type="match status" value="1"/>
</dbReference>
<keyword evidence="8 15" id="KW-0472">Membrane</keyword>
<evidence type="ECO:0000313" key="19">
    <source>
        <dbReference type="RefSeq" id="XP_022096252.1"/>
    </source>
</evidence>
<dbReference type="InterPro" id="IPR006201">
    <property type="entry name" value="Neur_channel"/>
</dbReference>
<evidence type="ECO:0000259" key="17">
    <source>
        <dbReference type="Pfam" id="PF02932"/>
    </source>
</evidence>
<keyword evidence="2" id="KW-1003">Cell membrane</keyword>
<proteinExistence type="inferred from homology"/>
<evidence type="ECO:0000256" key="11">
    <source>
        <dbReference type="ARBA" id="ARBA00023180"/>
    </source>
</evidence>
<dbReference type="InterPro" id="IPR002394">
    <property type="entry name" value="Nicotinic_acetylcholine_rcpt"/>
</dbReference>
<dbReference type="CDD" id="cd19064">
    <property type="entry name" value="LGIC_TM_nAChR"/>
    <property type="match status" value="1"/>
</dbReference>
<keyword evidence="10" id="KW-0675">Receptor</keyword>
<dbReference type="NCBIfam" id="TIGR00860">
    <property type="entry name" value="LIC"/>
    <property type="match status" value="1"/>
</dbReference>
<keyword evidence="4 15" id="KW-0732">Signal</keyword>
<evidence type="ECO:0000256" key="1">
    <source>
        <dbReference type="ARBA" id="ARBA00022448"/>
    </source>
</evidence>
<gene>
    <name evidence="19" type="primary">LOC110982264</name>
</gene>
<keyword evidence="11" id="KW-0325">Glycoprotein</keyword>
<dbReference type="GO" id="GO:0045211">
    <property type="term" value="C:postsynaptic membrane"/>
    <property type="evidence" value="ECO:0007669"/>
    <property type="project" value="InterPro"/>
</dbReference>
<dbReference type="CDD" id="cd18997">
    <property type="entry name" value="LGIC_ECD_nAChR"/>
    <property type="match status" value="1"/>
</dbReference>
<keyword evidence="7 15" id="KW-0406">Ion transport</keyword>
<dbReference type="AlphaFoldDB" id="A0A8B7YU75"/>
<dbReference type="GO" id="GO:0022848">
    <property type="term" value="F:acetylcholine-gated monoatomic cation-selective channel activity"/>
    <property type="evidence" value="ECO:0007669"/>
    <property type="project" value="InterPro"/>
</dbReference>
<keyword evidence="5 15" id="KW-1133">Transmembrane helix</keyword>
<comment type="subcellular location">
    <subcellularLocation>
        <location evidence="14">Synaptic cell membrane</location>
        <topology evidence="14">Multi-pass membrane protein</topology>
    </subcellularLocation>
</comment>
<dbReference type="Gene3D" id="1.20.58.390">
    <property type="entry name" value="Neurotransmitter-gated ion-channel transmembrane domain"/>
    <property type="match status" value="2"/>
</dbReference>
<evidence type="ECO:0000256" key="14">
    <source>
        <dbReference type="ARBA" id="ARBA00034099"/>
    </source>
</evidence>
<dbReference type="SUPFAM" id="SSF63712">
    <property type="entry name" value="Nicotinic receptor ligand binding domain-like"/>
    <property type="match status" value="1"/>
</dbReference>
<evidence type="ECO:0000256" key="6">
    <source>
        <dbReference type="ARBA" id="ARBA00023018"/>
    </source>
</evidence>
<evidence type="ECO:0000256" key="3">
    <source>
        <dbReference type="ARBA" id="ARBA00022692"/>
    </source>
</evidence>
<feature type="domain" description="Neurotransmitter-gated ion-channel ligand-binding" evidence="16">
    <location>
        <begin position="41"/>
        <end position="247"/>
    </location>
</feature>
<keyword evidence="6" id="KW-0770">Synapse</keyword>
<accession>A0A8B7YU75</accession>
<dbReference type="KEGG" id="aplc:110982264"/>
<name>A0A8B7YU75_ACAPL</name>
<dbReference type="GeneID" id="110982264"/>
<dbReference type="InterPro" id="IPR036719">
    <property type="entry name" value="Neuro-gated_channel_TM_sf"/>
</dbReference>
<evidence type="ECO:0000256" key="5">
    <source>
        <dbReference type="ARBA" id="ARBA00022989"/>
    </source>
</evidence>
<comment type="similarity">
    <text evidence="15">Belongs to the ligand-gated ion channel (TC 1.A.9) family.</text>
</comment>
<evidence type="ECO:0000256" key="10">
    <source>
        <dbReference type="ARBA" id="ARBA00023170"/>
    </source>
</evidence>
<dbReference type="Pfam" id="PF02932">
    <property type="entry name" value="Neur_chan_memb"/>
    <property type="match status" value="1"/>
</dbReference>
<dbReference type="PROSITE" id="PS00236">
    <property type="entry name" value="NEUROTR_ION_CHANNEL"/>
    <property type="match status" value="1"/>
</dbReference>
<dbReference type="InterPro" id="IPR006029">
    <property type="entry name" value="Neurotrans-gated_channel_TM"/>
</dbReference>
<evidence type="ECO:0000256" key="9">
    <source>
        <dbReference type="ARBA" id="ARBA00023157"/>
    </source>
</evidence>
<dbReference type="OMA" id="NARTHEM"/>
<sequence length="533" mass="62269">MCRLRETARDLWRIVQRTWCCWLLLASLHLSECFASEAADKLFYKLTHENNYNPMIRPVVNESDTVVVKFGLSVSQLIDIDEKNQIMTTSVWVKHTWKDYQLTWDPDEYDGIRYLHIPSGLLWLPDILLYNNADGYYDVRFLVNAIVHYDGTVRWLPPAIYKSSCEINIEFFPFDEQNCTMKFGPWTHESRKVDMVMEQDIVDQEDYTENGEWQIVESPGLRHHIDYPCCDYKFADVTFYFLLHRKPLFYIVTLVIPCILISFLTTLVFYLPADAQEKITLSISILLALIVFLLLIPSIIPPTSTTLPLIGRYMLFTMVLVTMSITATVIVINIHFRSARTHTMPTWVRTVFLYYLPKMLNISRPGGLELPSGKKYKSMKKHTNYTPASYNAPLRGKYFYDRKFMRSGAKYMVNTITPSLLEEIQFRDRQYSDASDSRPLSKECAELIDHVETIAKYFQMEDEHYKGAEDWKFVAMVVDRVFLWIFAIMCLCGSLGIILRSPVFWEGPNFHQPSNYTKPILLNETIYGRPDIL</sequence>
<evidence type="ECO:0000256" key="2">
    <source>
        <dbReference type="ARBA" id="ARBA00022475"/>
    </source>
</evidence>
<feature type="transmembrane region" description="Helical" evidence="15">
    <location>
        <begin position="481"/>
        <end position="499"/>
    </location>
</feature>
<dbReference type="InterPro" id="IPR036734">
    <property type="entry name" value="Neur_chan_lig-bd_sf"/>
</dbReference>
<evidence type="ECO:0000313" key="18">
    <source>
        <dbReference type="Proteomes" id="UP000694845"/>
    </source>
</evidence>
<keyword evidence="18" id="KW-1185">Reference proteome</keyword>
<keyword evidence="1 15" id="KW-0813">Transport</keyword>
<keyword evidence="3 15" id="KW-0812">Transmembrane</keyword>
<feature type="transmembrane region" description="Helical" evidence="15">
    <location>
        <begin position="248"/>
        <end position="271"/>
    </location>
</feature>